<evidence type="ECO:0000256" key="2">
    <source>
        <dbReference type="ARBA" id="ARBA00022460"/>
    </source>
</evidence>
<dbReference type="EMBL" id="CATQJL010000316">
    <property type="protein sequence ID" value="CAJ0604774.1"/>
    <property type="molecule type" value="Genomic_DNA"/>
</dbReference>
<dbReference type="InterPro" id="IPR001507">
    <property type="entry name" value="ZP_dom"/>
</dbReference>
<dbReference type="InterPro" id="IPR051962">
    <property type="entry name" value="Cuticlin"/>
</dbReference>
<keyword evidence="5 9" id="KW-0732">Signal</keyword>
<dbReference type="PANTHER" id="PTHR22907:SF58">
    <property type="entry name" value="ZP DOMAIN-CONTAINING PROTEIN"/>
    <property type="match status" value="1"/>
</dbReference>
<dbReference type="GO" id="GO:0005886">
    <property type="term" value="C:plasma membrane"/>
    <property type="evidence" value="ECO:0007669"/>
    <property type="project" value="UniProtKB-SubCell"/>
</dbReference>
<keyword evidence="7 8" id="KW-0472">Membrane</keyword>
<dbReference type="Pfam" id="PF25057">
    <property type="entry name" value="CUT_N"/>
    <property type="match status" value="1"/>
</dbReference>
<evidence type="ECO:0000256" key="8">
    <source>
        <dbReference type="SAM" id="Phobius"/>
    </source>
</evidence>
<keyword evidence="6 8" id="KW-1133">Transmembrane helix</keyword>
<name>A0AA36M9S0_CYLNA</name>
<evidence type="ECO:0000256" key="7">
    <source>
        <dbReference type="ARBA" id="ARBA00023136"/>
    </source>
</evidence>
<reference evidence="11" key="1">
    <citation type="submission" date="2023-07" db="EMBL/GenBank/DDBJ databases">
        <authorList>
            <consortium name="CYATHOMIX"/>
        </authorList>
    </citation>
    <scope>NUCLEOTIDE SEQUENCE</scope>
    <source>
        <strain evidence="11">N/A</strain>
    </source>
</reference>
<organism evidence="11 12">
    <name type="scientific">Cylicocyclus nassatus</name>
    <name type="common">Nematode worm</name>
    <dbReference type="NCBI Taxonomy" id="53992"/>
    <lineage>
        <taxon>Eukaryota</taxon>
        <taxon>Metazoa</taxon>
        <taxon>Ecdysozoa</taxon>
        <taxon>Nematoda</taxon>
        <taxon>Chromadorea</taxon>
        <taxon>Rhabditida</taxon>
        <taxon>Rhabditina</taxon>
        <taxon>Rhabditomorpha</taxon>
        <taxon>Strongyloidea</taxon>
        <taxon>Strongylidae</taxon>
        <taxon>Cylicocyclus</taxon>
    </lineage>
</organism>
<dbReference type="PANTHER" id="PTHR22907">
    <property type="entry name" value="GH04558P"/>
    <property type="match status" value="1"/>
</dbReference>
<evidence type="ECO:0000256" key="5">
    <source>
        <dbReference type="ARBA" id="ARBA00022729"/>
    </source>
</evidence>
<dbReference type="GO" id="GO:0042302">
    <property type="term" value="F:structural constituent of cuticle"/>
    <property type="evidence" value="ECO:0007669"/>
    <property type="project" value="UniProtKB-KW"/>
</dbReference>
<feature type="chain" id="PRO_5041301646" description="ZP domain-containing protein" evidence="9">
    <location>
        <begin position="28"/>
        <end position="469"/>
    </location>
</feature>
<proteinExistence type="predicted"/>
<feature type="transmembrane region" description="Helical" evidence="8">
    <location>
        <begin position="430"/>
        <end position="448"/>
    </location>
</feature>
<dbReference type="SMART" id="SM00241">
    <property type="entry name" value="ZP"/>
    <property type="match status" value="1"/>
</dbReference>
<keyword evidence="12" id="KW-1185">Reference proteome</keyword>
<keyword evidence="4 8" id="KW-0812">Transmembrane</keyword>
<comment type="subcellular location">
    <subcellularLocation>
        <location evidence="1">Cell membrane</location>
        <topology evidence="1">Single-pass type I membrane protein</topology>
    </subcellularLocation>
</comment>
<comment type="caution">
    <text evidence="11">The sequence shown here is derived from an EMBL/GenBank/DDBJ whole genome shotgun (WGS) entry which is preliminary data.</text>
</comment>
<evidence type="ECO:0000256" key="6">
    <source>
        <dbReference type="ARBA" id="ARBA00022989"/>
    </source>
</evidence>
<evidence type="ECO:0000259" key="10">
    <source>
        <dbReference type="PROSITE" id="PS51034"/>
    </source>
</evidence>
<dbReference type="AlphaFoldDB" id="A0AA36M9S0"/>
<evidence type="ECO:0000313" key="11">
    <source>
        <dbReference type="EMBL" id="CAJ0604774.1"/>
    </source>
</evidence>
<gene>
    <name evidence="11" type="ORF">CYNAS_LOCUS16757</name>
</gene>
<dbReference type="Pfam" id="PF25301">
    <property type="entry name" value="CUT_C"/>
    <property type="match status" value="1"/>
</dbReference>
<feature type="signal peptide" evidence="9">
    <location>
        <begin position="1"/>
        <end position="27"/>
    </location>
</feature>
<dbReference type="InterPro" id="IPR056953">
    <property type="entry name" value="CUT_N"/>
</dbReference>
<evidence type="ECO:0000256" key="4">
    <source>
        <dbReference type="ARBA" id="ARBA00022692"/>
    </source>
</evidence>
<sequence length="469" mass="52533">MSSTGTWQGVVHAHLIWLLWFMDSVRAQYGLTYREPRLQNPKTIIYEVTIVVQHHPLFITAGDRAYRLNCIYRQADALLTQKINVNDPTPQAIEGKSTPQCRYDVLSSVNGPTLRFANVGEPVIHKWSCNSELHGFVVHSCVVRNPSGEEYKLIDDRGCVIEKQLVPDVKYEKDLSSAYTTISAFRFAEQIVVHFSCQITLCRKHEQGCEGIAPPTCVPVEFPPIRTFYRHTRPFEPAEATTQPGPPSTSEIYGLGSGELVTKTTVRPTTTTTLSNRVESVANFHDPLASAPIPLPKRGEEGQDANVVWSSGESPEFGIEIVKTPSSAPHRMFPEVPNDYRTETLSSVYDVPLGHDLDPMPRPAPAQIYYASKRKPRSHKLPATENITLEVEAKKLMVFSDESDRLDVPSSNSEDPGDKRCDRIIISQTVFLSAAALLQATSIAVILIQRRLYKRNVEELLLRIPSRPF</sequence>
<dbReference type="InterPro" id="IPR057475">
    <property type="entry name" value="CUT_C"/>
</dbReference>
<evidence type="ECO:0000256" key="1">
    <source>
        <dbReference type="ARBA" id="ARBA00004251"/>
    </source>
</evidence>
<evidence type="ECO:0000256" key="3">
    <source>
        <dbReference type="ARBA" id="ARBA00022475"/>
    </source>
</evidence>
<accession>A0AA36M9S0</accession>
<protein>
    <recommendedName>
        <fullName evidence="10">ZP domain-containing protein</fullName>
    </recommendedName>
</protein>
<dbReference type="PROSITE" id="PS51034">
    <property type="entry name" value="ZP_2"/>
    <property type="match status" value="1"/>
</dbReference>
<keyword evidence="2" id="KW-0193">Cuticle</keyword>
<feature type="domain" description="ZP" evidence="10">
    <location>
        <begin position="1"/>
        <end position="216"/>
    </location>
</feature>
<evidence type="ECO:0000256" key="9">
    <source>
        <dbReference type="SAM" id="SignalP"/>
    </source>
</evidence>
<keyword evidence="3" id="KW-1003">Cell membrane</keyword>
<evidence type="ECO:0000313" key="12">
    <source>
        <dbReference type="Proteomes" id="UP001176961"/>
    </source>
</evidence>
<dbReference type="Proteomes" id="UP001176961">
    <property type="component" value="Unassembled WGS sequence"/>
</dbReference>